<feature type="transmembrane region" description="Helical" evidence="8">
    <location>
        <begin position="124"/>
        <end position="147"/>
    </location>
</feature>
<dbReference type="EMBL" id="BOPO01000128">
    <property type="protein sequence ID" value="GIL30990.1"/>
    <property type="molecule type" value="Genomic_DNA"/>
</dbReference>
<evidence type="ECO:0000256" key="6">
    <source>
        <dbReference type="ARBA" id="ARBA00023136"/>
    </source>
</evidence>
<evidence type="ECO:0000313" key="11">
    <source>
        <dbReference type="Proteomes" id="UP000614996"/>
    </source>
</evidence>
<feature type="transmembrane region" description="Helical" evidence="8">
    <location>
        <begin position="153"/>
        <end position="179"/>
    </location>
</feature>
<evidence type="ECO:0000256" key="5">
    <source>
        <dbReference type="ARBA" id="ARBA00022989"/>
    </source>
</evidence>
<keyword evidence="6 8" id="KW-0472">Membrane</keyword>
<dbReference type="PANTHER" id="PTHR43077:SF8">
    <property type="entry name" value="DOXORUBICIN RESISTANCE ABC TRANSPORTER PERMEASE PROTEIN DRRB"/>
    <property type="match status" value="1"/>
</dbReference>
<dbReference type="Pfam" id="PF01061">
    <property type="entry name" value="ABC2_membrane"/>
    <property type="match status" value="1"/>
</dbReference>
<proteinExistence type="inferred from homology"/>
<keyword evidence="5 8" id="KW-1133">Transmembrane helix</keyword>
<keyword evidence="11" id="KW-1185">Reference proteome</keyword>
<evidence type="ECO:0000313" key="10">
    <source>
        <dbReference type="EMBL" id="GIL30990.1"/>
    </source>
</evidence>
<gene>
    <name evidence="10" type="ORF">NUM_62440</name>
</gene>
<dbReference type="AlphaFoldDB" id="A0A8J4AI37"/>
<evidence type="ECO:0000256" key="2">
    <source>
        <dbReference type="ARBA" id="ARBA00007783"/>
    </source>
</evidence>
<evidence type="ECO:0000256" key="1">
    <source>
        <dbReference type="ARBA" id="ARBA00004651"/>
    </source>
</evidence>
<dbReference type="GO" id="GO:0043190">
    <property type="term" value="C:ATP-binding cassette (ABC) transporter complex"/>
    <property type="evidence" value="ECO:0007669"/>
    <property type="project" value="InterPro"/>
</dbReference>
<organism evidence="10 11">
    <name type="scientific">Actinocatenispora comari</name>
    <dbReference type="NCBI Taxonomy" id="2807577"/>
    <lineage>
        <taxon>Bacteria</taxon>
        <taxon>Bacillati</taxon>
        <taxon>Actinomycetota</taxon>
        <taxon>Actinomycetes</taxon>
        <taxon>Micromonosporales</taxon>
        <taxon>Micromonosporaceae</taxon>
        <taxon>Actinocatenispora</taxon>
    </lineage>
</organism>
<protein>
    <recommendedName>
        <fullName evidence="8">Transport permease protein</fullName>
    </recommendedName>
</protein>
<dbReference type="PROSITE" id="PS51012">
    <property type="entry name" value="ABC_TM2"/>
    <property type="match status" value="1"/>
</dbReference>
<evidence type="ECO:0000256" key="7">
    <source>
        <dbReference type="ARBA" id="ARBA00023251"/>
    </source>
</evidence>
<feature type="transmembrane region" description="Helical" evidence="8">
    <location>
        <begin position="43"/>
        <end position="61"/>
    </location>
</feature>
<keyword evidence="3 8" id="KW-1003">Cell membrane</keyword>
<feature type="transmembrane region" description="Helical" evidence="8">
    <location>
        <begin position="250"/>
        <end position="270"/>
    </location>
</feature>
<evidence type="ECO:0000256" key="8">
    <source>
        <dbReference type="RuleBase" id="RU361157"/>
    </source>
</evidence>
<comment type="caution">
    <text evidence="8">Lacks conserved residue(s) required for the propagation of feature annotation.</text>
</comment>
<dbReference type="InterPro" id="IPR047817">
    <property type="entry name" value="ABC2_TM_bact-type"/>
</dbReference>
<sequence>MTTPFALPAASAGALARLGWTLADGWTLARREFAQLRRQPSELVTMLAVPAMLVLLFGYVFGGSIQVPGDGDYRSYLMPGMFAMVALLGVASSATMIATDIGAGVMDRFRSLPMARSAVPLGRAVADLLTGAAGIAVMAGLGLAVGWRPHGSVAATAAGFALVLLLRFATTWVGITIGLSVPPATAEAMVPVVFPVTMLSNSFVPTDGMPAWLRTVCDWNPVSSLVAACRDLFGNPGGGPHPALPEQHPVAVTLLWAGVLLAVFVPLATARYRASGR</sequence>
<evidence type="ECO:0000256" key="4">
    <source>
        <dbReference type="ARBA" id="ARBA00022692"/>
    </source>
</evidence>
<evidence type="ECO:0000259" key="9">
    <source>
        <dbReference type="PROSITE" id="PS51012"/>
    </source>
</evidence>
<comment type="caution">
    <text evidence="10">The sequence shown here is derived from an EMBL/GenBank/DDBJ whole genome shotgun (WGS) entry which is preliminary data.</text>
</comment>
<accession>A0A8J4AI37</accession>
<dbReference type="GO" id="GO:0046677">
    <property type="term" value="P:response to antibiotic"/>
    <property type="evidence" value="ECO:0007669"/>
    <property type="project" value="UniProtKB-KW"/>
</dbReference>
<evidence type="ECO:0000256" key="3">
    <source>
        <dbReference type="ARBA" id="ARBA00022475"/>
    </source>
</evidence>
<dbReference type="InterPro" id="IPR000412">
    <property type="entry name" value="ABC_2_transport"/>
</dbReference>
<feature type="transmembrane region" description="Helical" evidence="8">
    <location>
        <begin position="81"/>
        <end position="103"/>
    </location>
</feature>
<dbReference type="PANTHER" id="PTHR43077">
    <property type="entry name" value="TRANSPORT PERMEASE YVFS-RELATED"/>
    <property type="match status" value="1"/>
</dbReference>
<dbReference type="GO" id="GO:0140359">
    <property type="term" value="F:ABC-type transporter activity"/>
    <property type="evidence" value="ECO:0007669"/>
    <property type="project" value="InterPro"/>
</dbReference>
<dbReference type="PIRSF" id="PIRSF006648">
    <property type="entry name" value="DrrB"/>
    <property type="match status" value="1"/>
</dbReference>
<feature type="domain" description="ABC transmembrane type-2" evidence="9">
    <location>
        <begin position="41"/>
        <end position="275"/>
    </location>
</feature>
<keyword evidence="4 8" id="KW-0812">Transmembrane</keyword>
<keyword evidence="7" id="KW-0046">Antibiotic resistance</keyword>
<reference evidence="11" key="1">
    <citation type="journal article" date="2021" name="Int. J. Syst. Evol. Microbiol.">
        <title>Actinocatenispora comari sp. nov., an endophytic actinomycete isolated from aerial parts of Comarum salesowianum.</title>
        <authorList>
            <person name="Oyunbileg N."/>
            <person name="Iizaka Y."/>
            <person name="Hamada M."/>
            <person name="Davaapurev B.O."/>
            <person name="Fukumoto A."/>
            <person name="Tsetseg B."/>
            <person name="Kato F."/>
            <person name="Tamura T."/>
            <person name="Batkhuu J."/>
            <person name="Anzai Y."/>
        </authorList>
    </citation>
    <scope>NUCLEOTIDE SEQUENCE [LARGE SCALE GENOMIC DNA]</scope>
    <source>
        <strain evidence="11">NUM-2625</strain>
    </source>
</reference>
<name>A0A8J4AI37_9ACTN</name>
<comment type="subcellular location">
    <subcellularLocation>
        <location evidence="1 8">Cell membrane</location>
        <topology evidence="1 8">Multi-pass membrane protein</topology>
    </subcellularLocation>
</comment>
<dbReference type="Proteomes" id="UP000614996">
    <property type="component" value="Unassembled WGS sequence"/>
</dbReference>
<dbReference type="InterPro" id="IPR013525">
    <property type="entry name" value="ABC2_TM"/>
</dbReference>
<dbReference type="InterPro" id="IPR051328">
    <property type="entry name" value="T7SS_ABC-Transporter"/>
</dbReference>
<dbReference type="RefSeq" id="WP_207128568.1">
    <property type="nucleotide sequence ID" value="NZ_BOPO01000128.1"/>
</dbReference>
<keyword evidence="8" id="KW-0813">Transport</keyword>
<comment type="similarity">
    <text evidence="2 8">Belongs to the ABC-2 integral membrane protein family.</text>
</comment>